<dbReference type="STRING" id="1331007.AALB_2733"/>
<organism evidence="1 2">
    <name type="scientific">Agarivorans albus MKT 106</name>
    <dbReference type="NCBI Taxonomy" id="1331007"/>
    <lineage>
        <taxon>Bacteria</taxon>
        <taxon>Pseudomonadati</taxon>
        <taxon>Pseudomonadota</taxon>
        <taxon>Gammaproteobacteria</taxon>
        <taxon>Alteromonadales</taxon>
        <taxon>Alteromonadaceae</taxon>
        <taxon>Agarivorans</taxon>
    </lineage>
</organism>
<proteinExistence type="predicted"/>
<keyword evidence="2" id="KW-1185">Reference proteome</keyword>
<dbReference type="EMBL" id="BARX01000018">
    <property type="protein sequence ID" value="GAD02653.1"/>
    <property type="molecule type" value="Genomic_DNA"/>
</dbReference>
<dbReference type="Proteomes" id="UP000014461">
    <property type="component" value="Unassembled WGS sequence"/>
</dbReference>
<evidence type="ECO:0000313" key="2">
    <source>
        <dbReference type="Proteomes" id="UP000014461"/>
    </source>
</evidence>
<protein>
    <submittedName>
        <fullName evidence="1">Uncharacterized protein</fullName>
    </submittedName>
</protein>
<evidence type="ECO:0000313" key="1">
    <source>
        <dbReference type="EMBL" id="GAD02653.1"/>
    </source>
</evidence>
<comment type="caution">
    <text evidence="1">The sequence shown here is derived from an EMBL/GenBank/DDBJ whole genome shotgun (WGS) entry which is preliminary data.</text>
</comment>
<reference evidence="1" key="1">
    <citation type="journal article" date="2013" name="Genome Announc.">
        <title>Draft Genome Sequence of Agarivorans albus Strain MKT 106T, an Agarolytic Marine Bacterium.</title>
        <authorList>
            <person name="Yasuike M."/>
            <person name="Nakamura Y."/>
            <person name="Kai W."/>
            <person name="Fujiwara A."/>
            <person name="Fukui Y."/>
            <person name="Satomi M."/>
            <person name="Sano M."/>
        </authorList>
    </citation>
    <scope>NUCLEOTIDE SEQUENCE [LARGE SCALE GENOMIC DNA]</scope>
</reference>
<name>R9PN00_AGAAL</name>
<accession>R9PN00</accession>
<sequence>MFFAKHLKIKKFDFWHFSWSEELVHQVFLELFAISED</sequence>
<gene>
    <name evidence="1" type="ORF">AALB_2733</name>
</gene>
<dbReference type="AlphaFoldDB" id="R9PN00"/>